<reference evidence="1 2" key="1">
    <citation type="submission" date="2020-10" db="EMBL/GenBank/DDBJ databases">
        <title>Plant Genome Project.</title>
        <authorList>
            <person name="Zhang R.-G."/>
        </authorList>
    </citation>
    <scope>NUCLEOTIDE SEQUENCE [LARGE SCALE GENOMIC DNA]</scope>
    <source>
        <strain evidence="1">FAFU-HL-1</strain>
        <tissue evidence="1">Leaf</tissue>
    </source>
</reference>
<keyword evidence="2" id="KW-1185">Reference proteome</keyword>
<evidence type="ECO:0000313" key="1">
    <source>
        <dbReference type="EMBL" id="KAF9661320.1"/>
    </source>
</evidence>
<accession>A0A835J1H8</accession>
<evidence type="ECO:0008006" key="3">
    <source>
        <dbReference type="Google" id="ProtNLM"/>
    </source>
</evidence>
<evidence type="ECO:0000313" key="2">
    <source>
        <dbReference type="Proteomes" id="UP000657918"/>
    </source>
</evidence>
<dbReference type="Proteomes" id="UP000657918">
    <property type="component" value="Unassembled WGS sequence"/>
</dbReference>
<comment type="caution">
    <text evidence="1">The sequence shown here is derived from an EMBL/GenBank/DDBJ whole genome shotgun (WGS) entry which is preliminary data.</text>
</comment>
<dbReference type="EMBL" id="JADGMS010000019">
    <property type="protein sequence ID" value="KAF9661320.1"/>
    <property type="molecule type" value="Genomic_DNA"/>
</dbReference>
<proteinExistence type="predicted"/>
<protein>
    <recommendedName>
        <fullName evidence="3">GAG-pre-integrase domain-containing protein</fullName>
    </recommendedName>
</protein>
<dbReference type="AlphaFoldDB" id="A0A835J1H8"/>
<organism evidence="1 2">
    <name type="scientific">Salix dunnii</name>
    <dbReference type="NCBI Taxonomy" id="1413687"/>
    <lineage>
        <taxon>Eukaryota</taxon>
        <taxon>Viridiplantae</taxon>
        <taxon>Streptophyta</taxon>
        <taxon>Embryophyta</taxon>
        <taxon>Tracheophyta</taxon>
        <taxon>Spermatophyta</taxon>
        <taxon>Magnoliopsida</taxon>
        <taxon>eudicotyledons</taxon>
        <taxon>Gunneridae</taxon>
        <taxon>Pentapetalae</taxon>
        <taxon>rosids</taxon>
        <taxon>fabids</taxon>
        <taxon>Malpighiales</taxon>
        <taxon>Salicaceae</taxon>
        <taxon>Saliceae</taxon>
        <taxon>Salix</taxon>
    </lineage>
</organism>
<name>A0A835J1H8_9ROSI</name>
<gene>
    <name evidence="1" type="ORF">SADUNF_Sadunf19G0055800</name>
</gene>
<sequence>MGVGGYGQMADAMENLEALDGFVNRILVVNGEEILKERMKGISFSFDPIKDELIAFSTIASNTKMWHKRLCHYHLQTMQTVKDKELTWKRVFGHDIHSFGFENLVHGSCGHGMGLFGRGMSLIRLHRRRIGIGRHYI</sequence>